<dbReference type="InterPro" id="IPR025906">
    <property type="entry name" value="YjfB_motility"/>
</dbReference>
<accession>A0A078M3G9</accession>
<dbReference type="EMBL" id="LN483073">
    <property type="protein sequence ID" value="CDZ99787.1"/>
    <property type="molecule type" value="Genomic_DNA"/>
</dbReference>
<dbReference type="HOGENOM" id="CLU_189781_4_2_9"/>
<reference evidence="1" key="1">
    <citation type="submission" date="2014-07" db="EMBL/GenBank/DDBJ databases">
        <authorList>
            <person name="Urmite Genomes Urmite Genomes"/>
        </authorList>
    </citation>
    <scope>NUCLEOTIDE SEQUENCE</scope>
    <source>
        <strain evidence="1">13S34_air</strain>
    </source>
</reference>
<evidence type="ECO:0008006" key="2">
    <source>
        <dbReference type="Google" id="ProtNLM"/>
    </source>
</evidence>
<gene>
    <name evidence="1" type="ORF">BN1050_00292</name>
</gene>
<organism evidence="1">
    <name type="scientific">Metalysinibacillus saudimassiliensis</name>
    <dbReference type="NCBI Taxonomy" id="1461583"/>
    <lineage>
        <taxon>Bacteria</taxon>
        <taxon>Bacillati</taxon>
        <taxon>Bacillota</taxon>
        <taxon>Bacilli</taxon>
        <taxon>Bacillales</taxon>
        <taxon>Caryophanaceae</taxon>
        <taxon>Metalysinibacillus</taxon>
    </lineage>
</organism>
<dbReference type="PATRIC" id="fig|1461583.4.peg.268"/>
<evidence type="ECO:0000313" key="1">
    <source>
        <dbReference type="EMBL" id="CDZ99787.1"/>
    </source>
</evidence>
<protein>
    <recommendedName>
        <fullName evidence="2">Motility protein</fullName>
    </recommendedName>
</protein>
<dbReference type="AlphaFoldDB" id="A0A078M3G9"/>
<name>A0A078M3G9_9BACL</name>
<sequence length="57" mass="6218">MDIAAVAMDMSQAKLMQDVSLAVTKQAMDMQEQQTAKLVEMLEAPHPTAGHNFDVSI</sequence>
<proteinExistence type="predicted"/>
<dbReference type="Pfam" id="PF14070">
    <property type="entry name" value="YjfB_motility"/>
    <property type="match status" value="1"/>
</dbReference>